<accession>A0A097EWW8</accession>
<evidence type="ECO:0000313" key="2">
    <source>
        <dbReference type="EMBL" id="AIT13932.1"/>
    </source>
</evidence>
<gene>
    <name evidence="2" type="primary">35</name>
    <name evidence="2" type="ORF">PBI_121Q_35</name>
</gene>
<feature type="region of interest" description="Disordered" evidence="1">
    <location>
        <begin position="59"/>
        <end position="87"/>
    </location>
</feature>
<reference evidence="2 3" key="1">
    <citation type="submission" date="2014-09" db="EMBL/GenBank/DDBJ databases">
        <authorList>
            <person name="Lapin J.S."/>
            <person name="Pope W.H."/>
            <person name="Hua J."/>
            <person name="Ford M.E."/>
            <person name="Conway J.F."/>
            <person name="Hatfull G.F."/>
            <person name="Hendrix R.W."/>
        </authorList>
    </citation>
    <scope>NUCLEOTIDE SEQUENCE [LARGE SCALE GENOMIC DNA]</scope>
</reference>
<evidence type="ECO:0000313" key="3">
    <source>
        <dbReference type="Proteomes" id="UP000029889"/>
    </source>
</evidence>
<feature type="compositionally biased region" description="Basic residues" evidence="1">
    <location>
        <begin position="62"/>
        <end position="87"/>
    </location>
</feature>
<proteinExistence type="predicted"/>
<protein>
    <submittedName>
        <fullName evidence="2">Uncharacterized protein</fullName>
    </submittedName>
</protein>
<dbReference type="EMBL" id="KM507819">
    <property type="protein sequence ID" value="AIT13932.1"/>
    <property type="molecule type" value="Genomic_DNA"/>
</dbReference>
<sequence length="87" mass="10280">MNFVKQLEKKMNINNLNEMVEKNIDAAEEVTGYELTPEDLELSKKIIEQLSGYYVRKDQKIKEHKKTKAKNRTRNKLAKKSKKANRK</sequence>
<name>A0A097EWW8_9CAUD</name>
<dbReference type="Proteomes" id="UP000029889">
    <property type="component" value="Segment"/>
</dbReference>
<organism evidence="2 3">
    <name type="scientific">Escherichia phage 121Q</name>
    <dbReference type="NCBI Taxonomy" id="1555202"/>
    <lineage>
        <taxon>Viruses</taxon>
        <taxon>Duplodnaviria</taxon>
        <taxon>Heunggongvirae</taxon>
        <taxon>Uroviricota</taxon>
        <taxon>Caudoviricetes</taxon>
        <taxon>Asteriusvirus</taxon>
        <taxon>Asteriusvirus av121Q</taxon>
    </lineage>
</organism>
<evidence type="ECO:0000256" key="1">
    <source>
        <dbReference type="SAM" id="MobiDB-lite"/>
    </source>
</evidence>
<dbReference type="OrthoDB" id="29077at10239"/>
<dbReference type="KEGG" id="vg:22111075"/>
<dbReference type="RefSeq" id="YP_009101629.1">
    <property type="nucleotide sequence ID" value="NC_025447.1"/>
</dbReference>
<keyword evidence="3" id="KW-1185">Reference proteome</keyword>
<dbReference type="GeneID" id="22111075"/>